<protein>
    <submittedName>
        <fullName evidence="1">Uncharacterized protein</fullName>
    </submittedName>
</protein>
<name>A0ABX7UUR2_9GAMM</name>
<dbReference type="EMBL" id="CP050854">
    <property type="protein sequence ID" value="QTF08596.1"/>
    <property type="molecule type" value="Genomic_DNA"/>
</dbReference>
<accession>A0ABX7UUR2</accession>
<evidence type="ECO:0000313" key="2">
    <source>
        <dbReference type="Proteomes" id="UP000671960"/>
    </source>
</evidence>
<organism evidence="1 2">
    <name type="scientific">Brenneria izadpanahii</name>
    <dbReference type="NCBI Taxonomy" id="2722756"/>
    <lineage>
        <taxon>Bacteria</taxon>
        <taxon>Pseudomonadati</taxon>
        <taxon>Pseudomonadota</taxon>
        <taxon>Gammaproteobacteria</taxon>
        <taxon>Enterobacterales</taxon>
        <taxon>Pectobacteriaceae</taxon>
        <taxon>Brenneria</taxon>
    </lineage>
</organism>
<proteinExistence type="predicted"/>
<evidence type="ECO:0000313" key="1">
    <source>
        <dbReference type="EMBL" id="QTF08596.1"/>
    </source>
</evidence>
<keyword evidence="2" id="KW-1185">Reference proteome</keyword>
<gene>
    <name evidence="1" type="ORF">HC231_12280</name>
</gene>
<sequence>MAMSSVLVIYQRGLHARGLDRILSTLGQLPVRLSTCTFEEEANQSQPLEQDIEALLARTDRIVIAGVPLNFLRRTIDLDDRNPLSAVVLYALAMGIAVSAVREAIDPRLYLPHKGQSSVQFGRRIDELLSELASLGIHIAPESALASFGARRLDQGIVTLKDVQQAAAQGGGELENLGGRFTPAARDWLREYALQQTTQEKV</sequence>
<dbReference type="Proteomes" id="UP000671960">
    <property type="component" value="Chromosome"/>
</dbReference>
<reference evidence="1 2" key="1">
    <citation type="submission" date="2020-03" db="EMBL/GenBank/DDBJ databases">
        <authorList>
            <person name="Bakhshi Ganjeh M."/>
        </authorList>
    </citation>
    <scope>NUCLEOTIDE SEQUENCE [LARGE SCALE GENOMIC DNA]</scope>
    <source>
        <strain evidence="2">Iran 50</strain>
    </source>
</reference>